<dbReference type="PANTHER" id="PTHR43160">
    <property type="entry name" value="ACONITATE HYDRATASE B"/>
    <property type="match status" value="1"/>
</dbReference>
<dbReference type="PANTHER" id="PTHR43160:SF3">
    <property type="entry name" value="ACONITATE HYDRATASE, MITOCHONDRIAL"/>
    <property type="match status" value="1"/>
</dbReference>
<evidence type="ECO:0000256" key="1">
    <source>
        <dbReference type="ARBA" id="ARBA00022723"/>
    </source>
</evidence>
<proteinExistence type="predicted"/>
<keyword evidence="3" id="KW-0411">Iron-sulfur</keyword>
<keyword evidence="1" id="KW-0479">Metal-binding</keyword>
<sequence length="663" mass="71132">MTQSVTSAQPLNLSQQLIQRHLVSGEMIPGSEIALEINQALLQDVLGTLVMLELEAMGLGRVHTQPSVQYIDHGLVQADNLNAETYLFLKSACERFGVWYSGPGNGISHPVHMENFGVPGQSIVGCDSHTTAAGALGMLAIGAGGIEVAMAMAGEPLYITMPKIWGIKLEGQLPDWVSAKDIVLELLRRHGVAGGKNTMIEYYGPGLAHLSAMDRHVLANMGTEMGATATVFPSDEETRRFLAARGRESDWQPLAAEPGCRYELNDHLDLATLEPMIALPSSPDNVVTVREAAGQPLHQAYIGSSGNPGYRDFAVVAEIVRDRQVADGVSLDINPSSRQVLTTLIQQGYLADLVASGARLHQAGCNGCIGMGQAPAVGLNSLRTVPRNFPGRSGTREDSVFLCSPETAAASALAGVITDPRTLSMAYPRITEPDKIVINRALFNAPLPVEEARLKPLQKTDNTPALPALSPLPDTLEVPVLLVVGDNISTDDIMPAGQRVLPYWSSIYASAPFTFEAVDDTYATRADTTRTQGGHVIVGGVNYGQGSSRENAALVPRYLGLQVVIAKSFARIHWQNLICFGALPLTFCHPEDSERLGQGDMIVIRDLYNQLAKGDDLIVEVPGKGTMTLHHGLTERQKTLIAQGGVINHLRERNAQQATSTSG</sequence>
<feature type="domain" description="Aconitase A/isopropylmalate dehydratase small subunit swivel" evidence="5">
    <location>
        <begin position="520"/>
        <end position="587"/>
    </location>
</feature>
<gene>
    <name evidence="6" type="ORF">L0635_09680</name>
</gene>
<dbReference type="Pfam" id="PF00694">
    <property type="entry name" value="Aconitase_C"/>
    <property type="match status" value="1"/>
</dbReference>
<reference evidence="6 7" key="1">
    <citation type="submission" date="2022-02" db="EMBL/GenBank/DDBJ databases">
        <title>Study of halophilic communities from a Mexican lake.</title>
        <authorList>
            <person name="Hernandez-Soto L.M."/>
            <person name="Martinez-Abarca F."/>
            <person name="Ramirez-Saad H.C."/>
            <person name="Aguirre-Garrido J.F."/>
        </authorList>
    </citation>
    <scope>NUCLEOTIDE SEQUENCE [LARGE SCALE GENOMIC DNA]</scope>
    <source>
        <strain evidence="6 7">Hjan13</strain>
    </source>
</reference>
<dbReference type="InterPro" id="IPR036008">
    <property type="entry name" value="Aconitase_4Fe-4S_dom"/>
</dbReference>
<dbReference type="InterPro" id="IPR015931">
    <property type="entry name" value="Acnase/IPM_dHydase_lsu_aba_1/3"/>
</dbReference>
<dbReference type="Pfam" id="PF00330">
    <property type="entry name" value="Aconitase"/>
    <property type="match status" value="1"/>
</dbReference>
<evidence type="ECO:0000313" key="6">
    <source>
        <dbReference type="EMBL" id="MCZ0927350.1"/>
    </source>
</evidence>
<name>A0ABT4IV65_9GAMM</name>
<evidence type="ECO:0000313" key="7">
    <source>
        <dbReference type="Proteomes" id="UP001321125"/>
    </source>
</evidence>
<organism evidence="6 7">
    <name type="scientific">Vreelandella janggokensis</name>
    <dbReference type="NCBI Taxonomy" id="370767"/>
    <lineage>
        <taxon>Bacteria</taxon>
        <taxon>Pseudomonadati</taxon>
        <taxon>Pseudomonadota</taxon>
        <taxon>Gammaproteobacteria</taxon>
        <taxon>Oceanospirillales</taxon>
        <taxon>Halomonadaceae</taxon>
        <taxon>Vreelandella</taxon>
    </lineage>
</organism>
<dbReference type="PRINTS" id="PR00415">
    <property type="entry name" value="ACONITASE"/>
</dbReference>
<protein>
    <submittedName>
        <fullName evidence="6">Aconitate hydratase</fullName>
        <ecNumber evidence="6">4.2.1.3</ecNumber>
    </submittedName>
</protein>
<keyword evidence="2" id="KW-0408">Iron</keyword>
<dbReference type="InterPro" id="IPR050926">
    <property type="entry name" value="Aconitase/IPM_isomerase"/>
</dbReference>
<comment type="caution">
    <text evidence="6">The sequence shown here is derived from an EMBL/GenBank/DDBJ whole genome shotgun (WGS) entry which is preliminary data.</text>
</comment>
<dbReference type="InterPro" id="IPR015928">
    <property type="entry name" value="Aconitase/3IPM_dehydase_swvl"/>
</dbReference>
<dbReference type="EMBL" id="JAKNQU010000003">
    <property type="protein sequence ID" value="MCZ0927350.1"/>
    <property type="molecule type" value="Genomic_DNA"/>
</dbReference>
<dbReference type="Gene3D" id="3.30.499.10">
    <property type="entry name" value="Aconitase, domain 3"/>
    <property type="match status" value="2"/>
</dbReference>
<keyword evidence="6" id="KW-0456">Lyase</keyword>
<dbReference type="SUPFAM" id="SSF53732">
    <property type="entry name" value="Aconitase iron-sulfur domain"/>
    <property type="match status" value="1"/>
</dbReference>
<dbReference type="InterPro" id="IPR000573">
    <property type="entry name" value="AconitaseA/IPMdHydase_ssu_swvl"/>
</dbReference>
<keyword evidence="7" id="KW-1185">Reference proteome</keyword>
<accession>A0ABT4IV65</accession>
<evidence type="ECO:0000259" key="4">
    <source>
        <dbReference type="Pfam" id="PF00330"/>
    </source>
</evidence>
<dbReference type="Gene3D" id="3.20.19.10">
    <property type="entry name" value="Aconitase, domain 4"/>
    <property type="match status" value="1"/>
</dbReference>
<dbReference type="RefSeq" id="WP_268901740.1">
    <property type="nucleotide sequence ID" value="NZ_JAKNQT010000002.1"/>
</dbReference>
<feature type="domain" description="Aconitase/3-isopropylmalate dehydratase large subunit alpha/beta/alpha" evidence="4">
    <location>
        <begin position="18"/>
        <end position="415"/>
    </location>
</feature>
<dbReference type="InterPro" id="IPR001030">
    <property type="entry name" value="Acoase/IPM_deHydtase_lsu_aba"/>
</dbReference>
<dbReference type="NCBIfam" id="NF005558">
    <property type="entry name" value="PRK07229.1"/>
    <property type="match status" value="1"/>
</dbReference>
<evidence type="ECO:0000256" key="2">
    <source>
        <dbReference type="ARBA" id="ARBA00023004"/>
    </source>
</evidence>
<dbReference type="Proteomes" id="UP001321125">
    <property type="component" value="Unassembled WGS sequence"/>
</dbReference>
<dbReference type="GO" id="GO:0003994">
    <property type="term" value="F:aconitate hydratase activity"/>
    <property type="evidence" value="ECO:0007669"/>
    <property type="project" value="UniProtKB-EC"/>
</dbReference>
<evidence type="ECO:0000259" key="5">
    <source>
        <dbReference type="Pfam" id="PF00694"/>
    </source>
</evidence>
<dbReference type="EC" id="4.2.1.3" evidence="6"/>
<dbReference type="SUPFAM" id="SSF52016">
    <property type="entry name" value="LeuD/IlvD-like"/>
    <property type="match status" value="1"/>
</dbReference>
<evidence type="ECO:0000256" key="3">
    <source>
        <dbReference type="ARBA" id="ARBA00023014"/>
    </source>
</evidence>